<dbReference type="CDD" id="cd02895">
    <property type="entry name" value="GGTase-I"/>
    <property type="match status" value="1"/>
</dbReference>
<dbReference type="InterPro" id="IPR008930">
    <property type="entry name" value="Terpenoid_cyclase/PrenylTrfase"/>
</dbReference>
<name>A0A8X6WRD5_9ARAC</name>
<evidence type="ECO:0000256" key="1">
    <source>
        <dbReference type="ARBA" id="ARBA00001946"/>
    </source>
</evidence>
<comment type="cofactor">
    <cofactor evidence="1">
        <name>Mg(2+)</name>
        <dbReference type="ChEBI" id="CHEBI:18420"/>
    </cofactor>
</comment>
<evidence type="ECO:0000256" key="15">
    <source>
        <dbReference type="ARBA" id="ARBA00078363"/>
    </source>
</evidence>
<comment type="caution">
    <text evidence="17">The sequence shown here is derived from an EMBL/GenBank/DDBJ whole genome shotgun (WGS) entry which is preliminary data.</text>
</comment>
<evidence type="ECO:0000256" key="13">
    <source>
        <dbReference type="ARBA" id="ARBA00050428"/>
    </source>
</evidence>
<keyword evidence="9" id="KW-0677">Repeat</keyword>
<proteinExistence type="inferred from homology"/>
<evidence type="ECO:0000256" key="6">
    <source>
        <dbReference type="ARBA" id="ARBA00022602"/>
    </source>
</evidence>
<dbReference type="InterPro" id="IPR001330">
    <property type="entry name" value="Prenyltrans"/>
</dbReference>
<evidence type="ECO:0000313" key="18">
    <source>
        <dbReference type="Proteomes" id="UP000886998"/>
    </source>
</evidence>
<feature type="domain" description="Prenyltransferase alpha-alpha toroid" evidence="16">
    <location>
        <begin position="13"/>
        <end position="333"/>
    </location>
</feature>
<comment type="subunit">
    <text evidence="14">Heterodimer of FNTA and PGGT1B. PGGT1B mediates interaction with substrate peptides.</text>
</comment>
<dbReference type="AlphaFoldDB" id="A0A8X6WRD5"/>
<dbReference type="PANTHER" id="PTHR11774:SF4">
    <property type="entry name" value="GERANYLGERANYL TRANSFERASE TYPE-1 SUBUNIT BETA"/>
    <property type="match status" value="1"/>
</dbReference>
<dbReference type="Gene3D" id="1.50.10.20">
    <property type="match status" value="1"/>
</dbReference>
<evidence type="ECO:0000256" key="3">
    <source>
        <dbReference type="ARBA" id="ARBA00010497"/>
    </source>
</evidence>
<evidence type="ECO:0000256" key="14">
    <source>
        <dbReference type="ARBA" id="ARBA00065714"/>
    </source>
</evidence>
<evidence type="ECO:0000313" key="17">
    <source>
        <dbReference type="EMBL" id="GFY39909.1"/>
    </source>
</evidence>
<evidence type="ECO:0000256" key="8">
    <source>
        <dbReference type="ARBA" id="ARBA00022723"/>
    </source>
</evidence>
<evidence type="ECO:0000259" key="16">
    <source>
        <dbReference type="Pfam" id="PF00432"/>
    </source>
</evidence>
<dbReference type="GO" id="GO:0046872">
    <property type="term" value="F:metal ion binding"/>
    <property type="evidence" value="ECO:0007669"/>
    <property type="project" value="UniProtKB-KW"/>
</dbReference>
<dbReference type="Pfam" id="PF00432">
    <property type="entry name" value="Prenyltrans"/>
    <property type="match status" value="1"/>
</dbReference>
<dbReference type="GO" id="GO:0005953">
    <property type="term" value="C:CAAX-protein geranylgeranyltransferase complex"/>
    <property type="evidence" value="ECO:0007669"/>
    <property type="project" value="InterPro"/>
</dbReference>
<keyword evidence="10" id="KW-0862">Zinc</keyword>
<dbReference type="Proteomes" id="UP000886998">
    <property type="component" value="Unassembled WGS sequence"/>
</dbReference>
<dbReference type="EMBL" id="BMAV01001579">
    <property type="protein sequence ID" value="GFY39909.1"/>
    <property type="molecule type" value="Genomic_DNA"/>
</dbReference>
<accession>A0A8X6WRD5</accession>
<dbReference type="InterPro" id="IPR045089">
    <property type="entry name" value="PGGT1B-like"/>
</dbReference>
<evidence type="ECO:0000256" key="11">
    <source>
        <dbReference type="ARBA" id="ARBA00022842"/>
    </source>
</evidence>
<gene>
    <name evidence="17" type="primary">Pggt1b</name>
    <name evidence="17" type="ORF">TNIN_420381</name>
</gene>
<evidence type="ECO:0000256" key="7">
    <source>
        <dbReference type="ARBA" id="ARBA00022679"/>
    </source>
</evidence>
<evidence type="ECO:0000256" key="5">
    <source>
        <dbReference type="ARBA" id="ARBA00020603"/>
    </source>
</evidence>
<dbReference type="OrthoDB" id="24893at2759"/>
<keyword evidence="8" id="KW-0479">Metal-binding</keyword>
<keyword evidence="18" id="KW-1185">Reference proteome</keyword>
<keyword evidence="7 17" id="KW-0808">Transferase</keyword>
<organism evidence="17 18">
    <name type="scientific">Trichonephila inaurata madagascariensis</name>
    <dbReference type="NCBI Taxonomy" id="2747483"/>
    <lineage>
        <taxon>Eukaryota</taxon>
        <taxon>Metazoa</taxon>
        <taxon>Ecdysozoa</taxon>
        <taxon>Arthropoda</taxon>
        <taxon>Chelicerata</taxon>
        <taxon>Arachnida</taxon>
        <taxon>Araneae</taxon>
        <taxon>Araneomorphae</taxon>
        <taxon>Entelegynae</taxon>
        <taxon>Araneoidea</taxon>
        <taxon>Nephilidae</taxon>
        <taxon>Trichonephila</taxon>
        <taxon>Trichonephila inaurata</taxon>
    </lineage>
</organism>
<dbReference type="EC" id="2.5.1.59" evidence="4"/>
<reference evidence="17" key="1">
    <citation type="submission" date="2020-08" db="EMBL/GenBank/DDBJ databases">
        <title>Multicomponent nature underlies the extraordinary mechanical properties of spider dragline silk.</title>
        <authorList>
            <person name="Kono N."/>
            <person name="Nakamura H."/>
            <person name="Mori M."/>
            <person name="Yoshida Y."/>
            <person name="Ohtoshi R."/>
            <person name="Malay A.D."/>
            <person name="Moran D.A.P."/>
            <person name="Tomita M."/>
            <person name="Numata K."/>
            <person name="Arakawa K."/>
        </authorList>
    </citation>
    <scope>NUCLEOTIDE SEQUENCE</scope>
</reference>
<dbReference type="InterPro" id="IPR041960">
    <property type="entry name" value="GGTase_I_beta"/>
</dbReference>
<evidence type="ECO:0000256" key="10">
    <source>
        <dbReference type="ARBA" id="ARBA00022833"/>
    </source>
</evidence>
<evidence type="ECO:0000256" key="2">
    <source>
        <dbReference type="ARBA" id="ARBA00001947"/>
    </source>
</evidence>
<keyword evidence="11" id="KW-0460">Magnesium</keyword>
<dbReference type="GO" id="GO:0004662">
    <property type="term" value="F:CAAX-protein geranylgeranyltransferase activity"/>
    <property type="evidence" value="ECO:0007669"/>
    <property type="project" value="UniProtKB-EC"/>
</dbReference>
<comment type="cofactor">
    <cofactor evidence="2">
        <name>Zn(2+)</name>
        <dbReference type="ChEBI" id="CHEBI:29105"/>
    </cofactor>
</comment>
<evidence type="ECO:0000256" key="9">
    <source>
        <dbReference type="ARBA" id="ARBA00022737"/>
    </source>
</evidence>
<protein>
    <recommendedName>
        <fullName evidence="5">Geranylgeranyl transferase type-1 subunit beta</fullName>
        <ecNumber evidence="4">2.5.1.59</ecNumber>
    </recommendedName>
    <alternativeName>
        <fullName evidence="12">Geranylgeranyl transferase type I subunit beta</fullName>
    </alternativeName>
    <alternativeName>
        <fullName evidence="15">Type I protein geranyl-geranyltransferase subunit beta</fullName>
    </alternativeName>
</protein>
<dbReference type="FunFam" id="1.50.10.20:FF:000005">
    <property type="entry name" value="Geranylgeranyl transferase type-1 subunit beta"/>
    <property type="match status" value="1"/>
</dbReference>
<dbReference type="SUPFAM" id="SSF48239">
    <property type="entry name" value="Terpenoid cyclases/Protein prenyltransferases"/>
    <property type="match status" value="1"/>
</dbReference>
<evidence type="ECO:0000256" key="4">
    <source>
        <dbReference type="ARBA" id="ARBA00012700"/>
    </source>
</evidence>
<sequence length="353" mass="39827">MEFPVNDSECPFIRDKHIKYCVRCLGVLPERCQSIDSSRVVTAFFAISSLDHMNALNEIEKDRQHLIDWIYSMQVTANEDDPTPVDFGFRGSTICMIKENSNDSLCDKAHIAMTYTALSTLIILGDDLSKVEKGNILSSLKDLQLPNGSFRPMNIDCESDMRFVYCVACVCYILQDWSTIDTEKIIQYIKESRNYDGGIGQGPGLESHGGSTFCALATLYLMGKIEETFTERELKDLKRWLIFRQTSGFNGRPNKPEDSCYTFWIGASLKILGCYNFVNYPKVSKFVFHNQDCICGGIAKLAKLTPDILHTCLGISGLLLYDKGKSLVHPGLNISQRAANYLSKLHNQWKLQS</sequence>
<comment type="catalytic activity">
    <reaction evidence="13">
        <text>geranylgeranyl diphosphate + L-cysteinyl-[protein] = S-geranylgeranyl-L-cysteinyl-[protein] + diphosphate</text>
        <dbReference type="Rhea" id="RHEA:21240"/>
        <dbReference type="Rhea" id="RHEA-COMP:10131"/>
        <dbReference type="Rhea" id="RHEA-COMP:11537"/>
        <dbReference type="ChEBI" id="CHEBI:29950"/>
        <dbReference type="ChEBI" id="CHEBI:33019"/>
        <dbReference type="ChEBI" id="CHEBI:57533"/>
        <dbReference type="ChEBI" id="CHEBI:86021"/>
        <dbReference type="EC" id="2.5.1.59"/>
    </reaction>
</comment>
<keyword evidence="6" id="KW-0637">Prenyltransferase</keyword>
<comment type="similarity">
    <text evidence="3">Belongs to the protein prenyltransferase subunit beta family.</text>
</comment>
<evidence type="ECO:0000256" key="12">
    <source>
        <dbReference type="ARBA" id="ARBA00031713"/>
    </source>
</evidence>
<dbReference type="PANTHER" id="PTHR11774">
    <property type="entry name" value="GERANYLGERANYL TRANSFERASE TYPE BETA SUBUNIT"/>
    <property type="match status" value="1"/>
</dbReference>